<protein>
    <recommendedName>
        <fullName evidence="3">HTH psq-type domain-containing protein</fullName>
    </recommendedName>
</protein>
<evidence type="ECO:0000313" key="5">
    <source>
        <dbReference type="Proteomes" id="UP001286313"/>
    </source>
</evidence>
<evidence type="ECO:0000256" key="1">
    <source>
        <dbReference type="ARBA" id="ARBA00004123"/>
    </source>
</evidence>
<organism evidence="4 5">
    <name type="scientific">Petrolisthes cinctipes</name>
    <name type="common">Flat porcelain crab</name>
    <dbReference type="NCBI Taxonomy" id="88211"/>
    <lineage>
        <taxon>Eukaryota</taxon>
        <taxon>Metazoa</taxon>
        <taxon>Ecdysozoa</taxon>
        <taxon>Arthropoda</taxon>
        <taxon>Crustacea</taxon>
        <taxon>Multicrustacea</taxon>
        <taxon>Malacostraca</taxon>
        <taxon>Eumalacostraca</taxon>
        <taxon>Eucarida</taxon>
        <taxon>Decapoda</taxon>
        <taxon>Pleocyemata</taxon>
        <taxon>Anomura</taxon>
        <taxon>Galatheoidea</taxon>
        <taxon>Porcellanidae</taxon>
        <taxon>Petrolisthes</taxon>
    </lineage>
</organism>
<sequence>MTSSSPPATSPRPLTEVLHKASTKTKDSKRHKTLTYTEKWEVCKLIDTGQTKRNVGQKFGINESIMCRIYLKKAHIELAPNSAESNAKQSPNHILLKTEEILSWYMDK</sequence>
<dbReference type="Proteomes" id="UP001286313">
    <property type="component" value="Unassembled WGS sequence"/>
</dbReference>
<comment type="caution">
    <text evidence="4">The sequence shown here is derived from an EMBL/GenBank/DDBJ whole genome shotgun (WGS) entry which is preliminary data.</text>
</comment>
<reference evidence="4" key="1">
    <citation type="submission" date="2023-10" db="EMBL/GenBank/DDBJ databases">
        <title>Genome assemblies of two species of porcelain crab, Petrolisthes cinctipes and Petrolisthes manimaculis (Anomura: Porcellanidae).</title>
        <authorList>
            <person name="Angst P."/>
        </authorList>
    </citation>
    <scope>NUCLEOTIDE SEQUENCE</scope>
    <source>
        <strain evidence="4">PB745_01</strain>
        <tissue evidence="4">Gill</tissue>
    </source>
</reference>
<feature type="compositionally biased region" description="Basic residues" evidence="2">
    <location>
        <begin position="21"/>
        <end position="30"/>
    </location>
</feature>
<proteinExistence type="predicted"/>
<dbReference type="InterPro" id="IPR009057">
    <property type="entry name" value="Homeodomain-like_sf"/>
</dbReference>
<dbReference type="InterPro" id="IPR007889">
    <property type="entry name" value="HTH_Psq"/>
</dbReference>
<comment type="subcellular location">
    <subcellularLocation>
        <location evidence="1">Nucleus</location>
    </subcellularLocation>
</comment>
<keyword evidence="5" id="KW-1185">Reference proteome</keyword>
<dbReference type="GO" id="GO:0003677">
    <property type="term" value="F:DNA binding"/>
    <property type="evidence" value="ECO:0007669"/>
    <property type="project" value="InterPro"/>
</dbReference>
<evidence type="ECO:0000259" key="3">
    <source>
        <dbReference type="Pfam" id="PF04218"/>
    </source>
</evidence>
<dbReference type="SUPFAM" id="SSF46689">
    <property type="entry name" value="Homeodomain-like"/>
    <property type="match status" value="1"/>
</dbReference>
<feature type="domain" description="HTH psq-type" evidence="3">
    <location>
        <begin position="32"/>
        <end position="75"/>
    </location>
</feature>
<gene>
    <name evidence="4" type="ORF">Pcinc_017352</name>
</gene>
<dbReference type="AlphaFoldDB" id="A0AAE1FP93"/>
<evidence type="ECO:0000256" key="2">
    <source>
        <dbReference type="SAM" id="MobiDB-lite"/>
    </source>
</evidence>
<dbReference type="GO" id="GO:0005634">
    <property type="term" value="C:nucleus"/>
    <property type="evidence" value="ECO:0007669"/>
    <property type="project" value="UniProtKB-SubCell"/>
</dbReference>
<evidence type="ECO:0000313" key="4">
    <source>
        <dbReference type="EMBL" id="KAK3877948.1"/>
    </source>
</evidence>
<dbReference type="Pfam" id="PF04218">
    <property type="entry name" value="CENP-B_N"/>
    <property type="match status" value="1"/>
</dbReference>
<accession>A0AAE1FP93</accession>
<feature type="compositionally biased region" description="Low complexity" evidence="2">
    <location>
        <begin position="1"/>
        <end position="15"/>
    </location>
</feature>
<name>A0AAE1FP93_PETCI</name>
<dbReference type="Gene3D" id="1.10.10.60">
    <property type="entry name" value="Homeodomain-like"/>
    <property type="match status" value="1"/>
</dbReference>
<feature type="region of interest" description="Disordered" evidence="2">
    <location>
        <begin position="1"/>
        <end position="30"/>
    </location>
</feature>
<dbReference type="EMBL" id="JAWQEG010001607">
    <property type="protein sequence ID" value="KAK3877948.1"/>
    <property type="molecule type" value="Genomic_DNA"/>
</dbReference>